<sequence>MIRRGLMTMCAAAVLAGGAVAGAGSADAIPLPPLPNPLPQLSPHASQVALIKSFNTRSKAITAAIPGRIGLSITPVGGDEAMNFGTVRTARAWSTLKVPVSIAAERANGKKVVADIRPAIRASDNDAAERLWASMDDDKTAVADVTAVLREGHDSVTRIRSSLSRPSSYPGATNWTLEQQSVFGAHLPCLPDSSRVLGYMRTVESNQQWGVKTMRKRGVTTAVKGGWGPVNDATGKYVVRQLGVVTTPRGAFAVSMAALPSSGSFEDGIAMLNRVGGWVGANLNKLPVGGC</sequence>
<comment type="caution">
    <text evidence="2">The sequence shown here is derived from an EMBL/GenBank/DDBJ whole genome shotgun (WGS) entry which is preliminary data.</text>
</comment>
<feature type="chain" id="PRO_5038423204" description="Serine hydrolase" evidence="1">
    <location>
        <begin position="22"/>
        <end position="291"/>
    </location>
</feature>
<organism evidence="2 3">
    <name type="scientific">Gordonia humi</name>
    <dbReference type="NCBI Taxonomy" id="686429"/>
    <lineage>
        <taxon>Bacteria</taxon>
        <taxon>Bacillati</taxon>
        <taxon>Actinomycetota</taxon>
        <taxon>Actinomycetes</taxon>
        <taxon>Mycobacteriales</taxon>
        <taxon>Gordoniaceae</taxon>
        <taxon>Gordonia</taxon>
    </lineage>
</organism>
<keyword evidence="1" id="KW-0732">Signal</keyword>
<evidence type="ECO:0008006" key="4">
    <source>
        <dbReference type="Google" id="ProtNLM"/>
    </source>
</evidence>
<accession>A0A840EYN3</accession>
<gene>
    <name evidence="2" type="ORF">BKA16_001980</name>
</gene>
<dbReference type="Gene3D" id="3.40.710.10">
    <property type="entry name" value="DD-peptidase/beta-lactamase superfamily"/>
    <property type="match status" value="1"/>
</dbReference>
<dbReference type="SUPFAM" id="SSF56601">
    <property type="entry name" value="beta-lactamase/transpeptidase-like"/>
    <property type="match status" value="1"/>
</dbReference>
<reference evidence="2 3" key="1">
    <citation type="submission" date="2020-08" db="EMBL/GenBank/DDBJ databases">
        <title>Sequencing the genomes of 1000 actinobacteria strains.</title>
        <authorList>
            <person name="Klenk H.-P."/>
        </authorList>
    </citation>
    <scope>NUCLEOTIDE SEQUENCE [LARGE SCALE GENOMIC DNA]</scope>
    <source>
        <strain evidence="2 3">DSM 45298</strain>
    </source>
</reference>
<evidence type="ECO:0000313" key="2">
    <source>
        <dbReference type="EMBL" id="MBB4135428.1"/>
    </source>
</evidence>
<feature type="signal peptide" evidence="1">
    <location>
        <begin position="1"/>
        <end position="21"/>
    </location>
</feature>
<dbReference type="RefSeq" id="WP_246371715.1">
    <property type="nucleotide sequence ID" value="NZ_BAABHL010000065.1"/>
</dbReference>
<proteinExistence type="predicted"/>
<dbReference type="InterPro" id="IPR012338">
    <property type="entry name" value="Beta-lactam/transpept-like"/>
</dbReference>
<dbReference type="EMBL" id="JACIFP010000001">
    <property type="protein sequence ID" value="MBB4135428.1"/>
    <property type="molecule type" value="Genomic_DNA"/>
</dbReference>
<evidence type="ECO:0000256" key="1">
    <source>
        <dbReference type="SAM" id="SignalP"/>
    </source>
</evidence>
<protein>
    <recommendedName>
        <fullName evidence="4">Serine hydrolase</fullName>
    </recommendedName>
</protein>
<name>A0A840EYN3_9ACTN</name>
<keyword evidence="3" id="KW-1185">Reference proteome</keyword>
<dbReference type="AlphaFoldDB" id="A0A840EYN3"/>
<evidence type="ECO:0000313" key="3">
    <source>
        <dbReference type="Proteomes" id="UP000551501"/>
    </source>
</evidence>
<dbReference type="Proteomes" id="UP000551501">
    <property type="component" value="Unassembled WGS sequence"/>
</dbReference>